<keyword evidence="4" id="KW-0281">Fimbrium</keyword>
<organism evidence="7 8">
    <name type="scientific">Candidatus Cryptobacteroides faecipullorum</name>
    <dbReference type="NCBI Taxonomy" id="2840764"/>
    <lineage>
        <taxon>Bacteria</taxon>
        <taxon>Pseudomonadati</taxon>
        <taxon>Bacteroidota</taxon>
        <taxon>Bacteroidia</taxon>
        <taxon>Bacteroidales</taxon>
        <taxon>Candidatus Cryptobacteroides</taxon>
    </lineage>
</organism>
<name>A0A9D9I777_9BACT</name>
<feature type="domain" description="Major fimbrial subunit protein N-terminal" evidence="5">
    <location>
        <begin position="45"/>
        <end position="150"/>
    </location>
</feature>
<dbReference type="Proteomes" id="UP000823660">
    <property type="component" value="Unassembled WGS sequence"/>
</dbReference>
<proteinExistence type="inferred from homology"/>
<sequence>MKHIGITLTILMAASAVSCVGNILPAEKSETLIEFDTGQFLETKSSDPQENLVSDMNLFIFNDRGMLENRIYLTGAQMQNGQGSYSTRTCLLSGGTYSVYALANAGYPLSMDKEDEVLNTRYYFTYPDEYRTGIPMAGKLLNHTVKEGEALNIRLERTMARISVSIDRSRLEKDVSFYVNSISIGGCPKSVCPFKESHATSGFDTFLKGFSKSDSQVAALNSDSGWGKSGEVSVYMFENMQGDLLEDADEDSDKILPATDPKASVCSYIEIRGDYQSDSYYTLPGDELVYRFYLGDGPKNFDVRRNTHYHITVTPENDGLGENSWRVDQSGLSTYYPYYMKISPGTFIRGRIGESFHIKCEYYPKSAWFDIGIEELEYDRNRGIYDYSIDEDGDGVTLMLKQRGTGMLYMETGPPINQSEIINVIVE</sequence>
<keyword evidence="3" id="KW-0732">Signal</keyword>
<feature type="domain" description="DUF4906" evidence="6">
    <location>
        <begin position="233"/>
        <end position="313"/>
    </location>
</feature>
<evidence type="ECO:0000256" key="3">
    <source>
        <dbReference type="ARBA" id="ARBA00022729"/>
    </source>
</evidence>
<dbReference type="AlphaFoldDB" id="A0A9D9I777"/>
<evidence type="ECO:0000256" key="2">
    <source>
        <dbReference type="ARBA" id="ARBA00006011"/>
    </source>
</evidence>
<comment type="subcellular location">
    <subcellularLocation>
        <location evidence="1">Fimbrium</location>
    </subcellularLocation>
</comment>
<dbReference type="Pfam" id="PF06321">
    <property type="entry name" value="P_gingi_FimA"/>
    <property type="match status" value="1"/>
</dbReference>
<dbReference type="Pfam" id="PF16249">
    <property type="entry name" value="DUF4906"/>
    <property type="match status" value="1"/>
</dbReference>
<dbReference type="InterPro" id="IPR032594">
    <property type="entry name" value="DUF4906"/>
</dbReference>
<comment type="caution">
    <text evidence="7">The sequence shown here is derived from an EMBL/GenBank/DDBJ whole genome shotgun (WGS) entry which is preliminary data.</text>
</comment>
<dbReference type="GO" id="GO:0009289">
    <property type="term" value="C:pilus"/>
    <property type="evidence" value="ECO:0007669"/>
    <property type="project" value="UniProtKB-SubCell"/>
</dbReference>
<evidence type="ECO:0000313" key="7">
    <source>
        <dbReference type="EMBL" id="MBO8466241.1"/>
    </source>
</evidence>
<accession>A0A9D9I777</accession>
<comment type="similarity">
    <text evidence="2">Belongs to the bacteroidetes fimbrillin superfamily. FimA/Mfa1 family.</text>
</comment>
<evidence type="ECO:0000313" key="8">
    <source>
        <dbReference type="Proteomes" id="UP000823660"/>
    </source>
</evidence>
<gene>
    <name evidence="7" type="ORF">IAB99_00570</name>
</gene>
<reference evidence="7" key="2">
    <citation type="journal article" date="2021" name="PeerJ">
        <title>Extensive microbial diversity within the chicken gut microbiome revealed by metagenomics and culture.</title>
        <authorList>
            <person name="Gilroy R."/>
            <person name="Ravi A."/>
            <person name="Getino M."/>
            <person name="Pursley I."/>
            <person name="Horton D.L."/>
            <person name="Alikhan N.F."/>
            <person name="Baker D."/>
            <person name="Gharbi K."/>
            <person name="Hall N."/>
            <person name="Watson M."/>
            <person name="Adriaenssens E.M."/>
            <person name="Foster-Nyarko E."/>
            <person name="Jarju S."/>
            <person name="Secka A."/>
            <person name="Antonio M."/>
            <person name="Oren A."/>
            <person name="Chaudhuri R.R."/>
            <person name="La Ragione R."/>
            <person name="Hildebrand F."/>
            <person name="Pallen M.J."/>
        </authorList>
    </citation>
    <scope>NUCLEOTIDE SEQUENCE</scope>
    <source>
        <strain evidence="7">B1-15692</strain>
    </source>
</reference>
<evidence type="ECO:0000256" key="4">
    <source>
        <dbReference type="ARBA" id="ARBA00023263"/>
    </source>
</evidence>
<dbReference type="InterPro" id="IPR029141">
    <property type="entry name" value="FimA_N"/>
</dbReference>
<evidence type="ECO:0000256" key="1">
    <source>
        <dbReference type="ARBA" id="ARBA00004561"/>
    </source>
</evidence>
<dbReference type="PROSITE" id="PS51257">
    <property type="entry name" value="PROKAR_LIPOPROTEIN"/>
    <property type="match status" value="1"/>
</dbReference>
<dbReference type="EMBL" id="JADIMH010000005">
    <property type="protein sequence ID" value="MBO8466241.1"/>
    <property type="molecule type" value="Genomic_DNA"/>
</dbReference>
<protein>
    <submittedName>
        <fullName evidence="7">DUF4906 domain-containing protein</fullName>
    </submittedName>
</protein>
<reference evidence="7" key="1">
    <citation type="submission" date="2020-10" db="EMBL/GenBank/DDBJ databases">
        <authorList>
            <person name="Gilroy R."/>
        </authorList>
    </citation>
    <scope>NUCLEOTIDE SEQUENCE</scope>
    <source>
        <strain evidence="7">B1-15692</strain>
    </source>
</reference>
<evidence type="ECO:0000259" key="6">
    <source>
        <dbReference type="Pfam" id="PF16249"/>
    </source>
</evidence>
<evidence type="ECO:0000259" key="5">
    <source>
        <dbReference type="Pfam" id="PF06321"/>
    </source>
</evidence>